<proteinExistence type="predicted"/>
<reference evidence="3" key="1">
    <citation type="submission" date="2022-10" db="EMBL/GenBank/DDBJ databases">
        <title>The WGS of Solirubrobacter ginsenosidimutans DSM 21036.</title>
        <authorList>
            <person name="Jiang Z."/>
        </authorList>
    </citation>
    <scope>NUCLEOTIDE SEQUENCE</scope>
    <source>
        <strain evidence="3">DSM 21036</strain>
    </source>
</reference>
<feature type="domain" description="Acyl-CoA thioesterase-like C-terminal" evidence="2">
    <location>
        <begin position="118"/>
        <end position="250"/>
    </location>
</feature>
<dbReference type="AlphaFoldDB" id="A0A9X3S1S6"/>
<dbReference type="SUPFAM" id="SSF54637">
    <property type="entry name" value="Thioesterase/thiol ester dehydrase-isomerase"/>
    <property type="match status" value="1"/>
</dbReference>
<dbReference type="InterPro" id="IPR049450">
    <property type="entry name" value="ACOT8-like_C"/>
</dbReference>
<dbReference type="InterPro" id="IPR042171">
    <property type="entry name" value="Acyl-CoA_hotdog"/>
</dbReference>
<name>A0A9X3S1S6_9ACTN</name>
<dbReference type="RefSeq" id="WP_270041971.1">
    <property type="nucleotide sequence ID" value="NZ_JAPDOD010000020.1"/>
</dbReference>
<evidence type="ECO:0000313" key="4">
    <source>
        <dbReference type="Proteomes" id="UP001149140"/>
    </source>
</evidence>
<dbReference type="Gene3D" id="2.40.160.210">
    <property type="entry name" value="Acyl-CoA thioesterase, double hotdog domain"/>
    <property type="match status" value="1"/>
</dbReference>
<organism evidence="3 4">
    <name type="scientific">Solirubrobacter ginsenosidimutans</name>
    <dbReference type="NCBI Taxonomy" id="490573"/>
    <lineage>
        <taxon>Bacteria</taxon>
        <taxon>Bacillati</taxon>
        <taxon>Actinomycetota</taxon>
        <taxon>Thermoleophilia</taxon>
        <taxon>Solirubrobacterales</taxon>
        <taxon>Solirubrobacteraceae</taxon>
        <taxon>Solirubrobacter</taxon>
    </lineage>
</organism>
<dbReference type="InterPro" id="IPR029069">
    <property type="entry name" value="HotDog_dom_sf"/>
</dbReference>
<dbReference type="Proteomes" id="UP001149140">
    <property type="component" value="Unassembled WGS sequence"/>
</dbReference>
<keyword evidence="4" id="KW-1185">Reference proteome</keyword>
<evidence type="ECO:0000313" key="3">
    <source>
        <dbReference type="EMBL" id="MDA0162734.1"/>
    </source>
</evidence>
<evidence type="ECO:0000259" key="1">
    <source>
        <dbReference type="Pfam" id="PF13622"/>
    </source>
</evidence>
<dbReference type="InterPro" id="IPR049449">
    <property type="entry name" value="TesB_ACOT8-like_N"/>
</dbReference>
<dbReference type="Pfam" id="PF13622">
    <property type="entry name" value="4HBT_3"/>
    <property type="match status" value="1"/>
</dbReference>
<feature type="domain" description="Acyl-CoA thioesterase-like N-terminal HotDog" evidence="1">
    <location>
        <begin position="19"/>
        <end position="101"/>
    </location>
</feature>
<dbReference type="Pfam" id="PF20789">
    <property type="entry name" value="4HBT_3C"/>
    <property type="match status" value="1"/>
</dbReference>
<dbReference type="EMBL" id="JAPDOD010000020">
    <property type="protein sequence ID" value="MDA0162734.1"/>
    <property type="molecule type" value="Genomic_DNA"/>
</dbReference>
<protein>
    <submittedName>
        <fullName evidence="3">Thioesterase family protein</fullName>
    </submittedName>
</protein>
<sequence>MSFFIPLGDGRYRATERTSGPWDPRHQHAGPPSALLTGLLERTAPRDDMVLARVTVEILGAIPITEVEVVTSVERPGRSVELLAGELRADGRVVLRARAWRVLGSPVGTPVESPIALPDDADAPPPQLGETFGYAHAIEWRWAGGGWTERGPAAVWTRLLTGIVEGEEPTPRQRVMAVADSGNGASNVLDWARYLFINTELTVHFLREPVGEWVLLDARTEIAEGGAGLATSVLSDQSGPVARGAQALLVAPR</sequence>
<comment type="caution">
    <text evidence="3">The sequence shown here is derived from an EMBL/GenBank/DDBJ whole genome shotgun (WGS) entry which is preliminary data.</text>
</comment>
<gene>
    <name evidence="3" type="ORF">OM076_20850</name>
</gene>
<accession>A0A9X3S1S6</accession>
<evidence type="ECO:0000259" key="2">
    <source>
        <dbReference type="Pfam" id="PF20789"/>
    </source>
</evidence>